<keyword evidence="3" id="KW-1185">Reference proteome</keyword>
<dbReference type="InterPro" id="IPR001437">
    <property type="entry name" value="Tscrpt_elong_fac_GreA/B_C"/>
</dbReference>
<dbReference type="Pfam" id="PF01272">
    <property type="entry name" value="GreA_GreB"/>
    <property type="match status" value="1"/>
</dbReference>
<protein>
    <submittedName>
        <fullName evidence="2">GreA/GreB family elongation factor</fullName>
    </submittedName>
</protein>
<dbReference type="EMBL" id="SKFH01000018">
    <property type="protein sequence ID" value="TCZ69897.1"/>
    <property type="molecule type" value="Genomic_DNA"/>
</dbReference>
<dbReference type="InterPro" id="IPR036953">
    <property type="entry name" value="GreA/GreB_C_sf"/>
</dbReference>
<dbReference type="OrthoDB" id="192847at2"/>
<evidence type="ECO:0000313" key="3">
    <source>
        <dbReference type="Proteomes" id="UP000295164"/>
    </source>
</evidence>
<dbReference type="RefSeq" id="WP_131852369.1">
    <property type="nucleotide sequence ID" value="NZ_SKFH01000018.1"/>
</dbReference>
<dbReference type="PROSITE" id="PS00830">
    <property type="entry name" value="GREAB_2"/>
    <property type="match status" value="1"/>
</dbReference>
<dbReference type="InterPro" id="IPR018151">
    <property type="entry name" value="TF_GreA/GreB_CS"/>
</dbReference>
<organism evidence="2 3">
    <name type="scientific">Flaviaesturariibacter aridisoli</name>
    <dbReference type="NCBI Taxonomy" id="2545761"/>
    <lineage>
        <taxon>Bacteria</taxon>
        <taxon>Pseudomonadati</taxon>
        <taxon>Bacteroidota</taxon>
        <taxon>Chitinophagia</taxon>
        <taxon>Chitinophagales</taxon>
        <taxon>Chitinophagaceae</taxon>
        <taxon>Flaviaestuariibacter</taxon>
    </lineage>
</organism>
<proteinExistence type="predicted"/>
<reference evidence="2 3" key="1">
    <citation type="submission" date="2019-03" db="EMBL/GenBank/DDBJ databases">
        <authorList>
            <person name="Kim M.K.M."/>
        </authorList>
    </citation>
    <scope>NUCLEOTIDE SEQUENCE [LARGE SCALE GENOMIC DNA]</scope>
    <source>
        <strain evidence="2 3">17J68-15</strain>
    </source>
</reference>
<name>A0A4R4E026_9BACT</name>
<accession>A0A4R4E026</accession>
<dbReference type="Gene3D" id="3.10.50.30">
    <property type="entry name" value="Transcription elongation factor, GreA/GreB, C-terminal domain"/>
    <property type="match status" value="1"/>
</dbReference>
<gene>
    <name evidence="2" type="ORF">E0486_11715</name>
</gene>
<sequence>MRLTLVPPVQADVSRRRVSFVSPIATALIGYRKGDTVRCNLPGGLRTYVIVEVWQEADL</sequence>
<feature type="domain" description="Transcription elongation factor GreA/GreB C-terminal" evidence="1">
    <location>
        <begin position="2"/>
        <end position="54"/>
    </location>
</feature>
<keyword evidence="2" id="KW-0251">Elongation factor</keyword>
<dbReference type="AlphaFoldDB" id="A0A4R4E026"/>
<evidence type="ECO:0000313" key="2">
    <source>
        <dbReference type="EMBL" id="TCZ69897.1"/>
    </source>
</evidence>
<keyword evidence="2" id="KW-0648">Protein biosynthesis</keyword>
<dbReference type="Proteomes" id="UP000295164">
    <property type="component" value="Unassembled WGS sequence"/>
</dbReference>
<dbReference type="GO" id="GO:0003677">
    <property type="term" value="F:DNA binding"/>
    <property type="evidence" value="ECO:0007669"/>
    <property type="project" value="InterPro"/>
</dbReference>
<dbReference type="SUPFAM" id="SSF54534">
    <property type="entry name" value="FKBP-like"/>
    <property type="match status" value="1"/>
</dbReference>
<comment type="caution">
    <text evidence="2">The sequence shown here is derived from an EMBL/GenBank/DDBJ whole genome shotgun (WGS) entry which is preliminary data.</text>
</comment>
<evidence type="ECO:0000259" key="1">
    <source>
        <dbReference type="Pfam" id="PF01272"/>
    </source>
</evidence>
<dbReference type="GO" id="GO:0032784">
    <property type="term" value="P:regulation of DNA-templated transcription elongation"/>
    <property type="evidence" value="ECO:0007669"/>
    <property type="project" value="InterPro"/>
</dbReference>
<dbReference type="GO" id="GO:0003746">
    <property type="term" value="F:translation elongation factor activity"/>
    <property type="evidence" value="ECO:0007669"/>
    <property type="project" value="UniProtKB-KW"/>
</dbReference>